<name>A0A1M7Z996_9HYPH</name>
<dbReference type="OrthoDB" id="7157988at2"/>
<dbReference type="AlphaFoldDB" id="A0A1M7Z996"/>
<evidence type="ECO:0008006" key="3">
    <source>
        <dbReference type="Google" id="ProtNLM"/>
    </source>
</evidence>
<dbReference type="EMBL" id="FRXO01000001">
    <property type="protein sequence ID" value="SHO61454.1"/>
    <property type="molecule type" value="Genomic_DNA"/>
</dbReference>
<dbReference type="Gene3D" id="2.60.120.620">
    <property type="entry name" value="q2cbj1_9rhob like domain"/>
    <property type="match status" value="1"/>
</dbReference>
<proteinExistence type="predicted"/>
<accession>A0A1M7Z996</accession>
<protein>
    <recommendedName>
        <fullName evidence="3">2OG-Fe(II) oxygenase superfamily protein</fullName>
    </recommendedName>
</protein>
<organism evidence="1 2">
    <name type="scientific">Pseudoxanthobacter soli DSM 19599</name>
    <dbReference type="NCBI Taxonomy" id="1123029"/>
    <lineage>
        <taxon>Bacteria</taxon>
        <taxon>Pseudomonadati</taxon>
        <taxon>Pseudomonadota</taxon>
        <taxon>Alphaproteobacteria</taxon>
        <taxon>Hyphomicrobiales</taxon>
        <taxon>Segnochrobactraceae</taxon>
        <taxon>Pseudoxanthobacter</taxon>
    </lineage>
</organism>
<dbReference type="Proteomes" id="UP000186406">
    <property type="component" value="Unassembled WGS sequence"/>
</dbReference>
<gene>
    <name evidence="1" type="ORF">SAMN02745172_00773</name>
</gene>
<reference evidence="1 2" key="1">
    <citation type="submission" date="2016-12" db="EMBL/GenBank/DDBJ databases">
        <authorList>
            <person name="Song W.-J."/>
            <person name="Kurnit D.M."/>
        </authorList>
    </citation>
    <scope>NUCLEOTIDE SEQUENCE [LARGE SCALE GENOMIC DNA]</scope>
    <source>
        <strain evidence="1 2">DSM 19599</strain>
    </source>
</reference>
<sequence>MTIHQPLSSANEVKATFLSALGGTDPNDSPYRHWLLDGLFPGEAVTALQELPFPAPSLDGVSGTREVHNATRVYFDVKNRAEHPVCDAVAVAFQDPEVVGAIEKGCGCDLDNTYLRIEYAQDVEGFWLQPHTDIGVKRFTMLIYLSGEAGQEDLGTDIYADAQTWVGRSPFAPNKAMIFVPSNNSWHGFERRPIKGVRKSLIINYVTTDWRAREQLSFPEATVHSA</sequence>
<keyword evidence="2" id="KW-1185">Reference proteome</keyword>
<dbReference type="RefSeq" id="WP_073625804.1">
    <property type="nucleotide sequence ID" value="NZ_FRXO01000001.1"/>
</dbReference>
<evidence type="ECO:0000313" key="2">
    <source>
        <dbReference type="Proteomes" id="UP000186406"/>
    </source>
</evidence>
<evidence type="ECO:0000313" key="1">
    <source>
        <dbReference type="EMBL" id="SHO61454.1"/>
    </source>
</evidence>